<reference evidence="2" key="1">
    <citation type="submission" date="2015-12" db="EMBL/GenBank/DDBJ databases">
        <title>Gene expression during late stages of embryo sac development: a critical building block for successful pollen-pistil interactions.</title>
        <authorList>
            <person name="Liu Y."/>
            <person name="Joly V."/>
            <person name="Sabar M."/>
            <person name="Matton D.P."/>
        </authorList>
    </citation>
    <scope>NUCLEOTIDE SEQUENCE</scope>
</reference>
<keyword evidence="1" id="KW-0472">Membrane</keyword>
<keyword evidence="1" id="KW-1133">Transmembrane helix</keyword>
<protein>
    <submittedName>
        <fullName evidence="2">Putative ovule protein</fullName>
    </submittedName>
</protein>
<accession>A0A0V0H945</accession>
<dbReference type="AlphaFoldDB" id="A0A0V0H945"/>
<keyword evidence="1" id="KW-0812">Transmembrane</keyword>
<evidence type="ECO:0000256" key="1">
    <source>
        <dbReference type="SAM" id="Phobius"/>
    </source>
</evidence>
<feature type="transmembrane region" description="Helical" evidence="1">
    <location>
        <begin position="29"/>
        <end position="49"/>
    </location>
</feature>
<proteinExistence type="predicted"/>
<organism evidence="2">
    <name type="scientific">Solanum chacoense</name>
    <name type="common">Chaco potato</name>
    <dbReference type="NCBI Taxonomy" id="4108"/>
    <lineage>
        <taxon>Eukaryota</taxon>
        <taxon>Viridiplantae</taxon>
        <taxon>Streptophyta</taxon>
        <taxon>Embryophyta</taxon>
        <taxon>Tracheophyta</taxon>
        <taxon>Spermatophyta</taxon>
        <taxon>Magnoliopsida</taxon>
        <taxon>eudicotyledons</taxon>
        <taxon>Gunneridae</taxon>
        <taxon>Pentapetalae</taxon>
        <taxon>asterids</taxon>
        <taxon>lamiids</taxon>
        <taxon>Solanales</taxon>
        <taxon>Solanaceae</taxon>
        <taxon>Solanoideae</taxon>
        <taxon>Solaneae</taxon>
        <taxon>Solanum</taxon>
    </lineage>
</organism>
<dbReference type="EMBL" id="GEDG01024309">
    <property type="protein sequence ID" value="JAP16070.1"/>
    <property type="molecule type" value="Transcribed_RNA"/>
</dbReference>
<evidence type="ECO:0000313" key="2">
    <source>
        <dbReference type="EMBL" id="JAP16070.1"/>
    </source>
</evidence>
<name>A0A0V0H945_SOLCH</name>
<sequence length="102" mass="11303">MKLADAMRESISLSKHSCCNKHVKSVLKVICNGPVLGFGFSIFLVSVEWSDFFTCYHSQQHTLALICFISLCTLSQFSLSVAPSSTSQLSPSRHQLYGQVML</sequence>
<feature type="transmembrane region" description="Helical" evidence="1">
    <location>
        <begin position="61"/>
        <end position="82"/>
    </location>
</feature>
<feature type="non-terminal residue" evidence="2">
    <location>
        <position position="102"/>
    </location>
</feature>